<dbReference type="Proteomes" id="UP000436522">
    <property type="component" value="Unassembled WGS sequence"/>
</dbReference>
<dbReference type="AlphaFoldDB" id="A0A640VT94"/>
<keyword evidence="8" id="KW-1185">Reference proteome</keyword>
<feature type="transmembrane region" description="Helical" evidence="6">
    <location>
        <begin position="140"/>
        <end position="160"/>
    </location>
</feature>
<keyword evidence="4 6" id="KW-1133">Transmembrane helix</keyword>
<evidence type="ECO:0000256" key="5">
    <source>
        <dbReference type="ARBA" id="ARBA00023136"/>
    </source>
</evidence>
<feature type="transmembrane region" description="Helical" evidence="6">
    <location>
        <begin position="316"/>
        <end position="338"/>
    </location>
</feature>
<dbReference type="RefSeq" id="WP_159978819.1">
    <property type="nucleotide sequence ID" value="NZ_BLIV01000006.1"/>
</dbReference>
<feature type="transmembrane region" description="Helical" evidence="6">
    <location>
        <begin position="98"/>
        <end position="120"/>
    </location>
</feature>
<comment type="caution">
    <text evidence="7">The sequence shown here is derived from an EMBL/GenBank/DDBJ whole genome shotgun (WGS) entry which is preliminary data.</text>
</comment>
<dbReference type="InterPro" id="IPR002528">
    <property type="entry name" value="MATE_fam"/>
</dbReference>
<dbReference type="Pfam" id="PF01554">
    <property type="entry name" value="MatE"/>
    <property type="match status" value="2"/>
</dbReference>
<feature type="transmembrane region" description="Helical" evidence="6">
    <location>
        <begin position="277"/>
        <end position="304"/>
    </location>
</feature>
<gene>
    <name evidence="7" type="ORF">So717_30120</name>
</gene>
<dbReference type="EMBL" id="BLIV01000006">
    <property type="protein sequence ID" value="GFE51259.1"/>
    <property type="molecule type" value="Genomic_DNA"/>
</dbReference>
<comment type="similarity">
    <text evidence="2">Belongs to the multi antimicrobial extrusion (MATE) (TC 2.A.66.1) family.</text>
</comment>
<evidence type="ECO:0000256" key="1">
    <source>
        <dbReference type="ARBA" id="ARBA00004141"/>
    </source>
</evidence>
<evidence type="ECO:0000256" key="6">
    <source>
        <dbReference type="SAM" id="Phobius"/>
    </source>
</evidence>
<feature type="transmembrane region" description="Helical" evidence="6">
    <location>
        <begin position="167"/>
        <end position="189"/>
    </location>
</feature>
<dbReference type="NCBIfam" id="TIGR00797">
    <property type="entry name" value="matE"/>
    <property type="match status" value="1"/>
</dbReference>
<evidence type="ECO:0000313" key="7">
    <source>
        <dbReference type="EMBL" id="GFE51259.1"/>
    </source>
</evidence>
<feature type="transmembrane region" description="Helical" evidence="6">
    <location>
        <begin position="20"/>
        <end position="41"/>
    </location>
</feature>
<evidence type="ECO:0000256" key="3">
    <source>
        <dbReference type="ARBA" id="ARBA00022692"/>
    </source>
</evidence>
<dbReference type="GO" id="GO:0005886">
    <property type="term" value="C:plasma membrane"/>
    <property type="evidence" value="ECO:0007669"/>
    <property type="project" value="TreeGrafter"/>
</dbReference>
<name>A0A640VT94_9RHOB</name>
<accession>A0A640VT94</accession>
<keyword evidence="3 6" id="KW-0812">Transmembrane</keyword>
<feature type="transmembrane region" description="Helical" evidence="6">
    <location>
        <begin position="391"/>
        <end position="409"/>
    </location>
</feature>
<comment type="subcellular location">
    <subcellularLocation>
        <location evidence="1">Membrane</location>
        <topology evidence="1">Multi-pass membrane protein</topology>
    </subcellularLocation>
</comment>
<sequence>MTDTTSDAQAAVSHRRVLKIALPIVLSNATVPILGAVDVGVVGQLGAAAPIGAVGLGAVILSTVYWIFGFLRMGTVGLVGQAAGAGDDAEVSAWLTRALLVALAGGLTLIVLQPLIFWGALTLADASDEVTGLARSYLTIRIWTAPAAIAVYALTGWLVAMERTGGVFWVQLVMNGTNILLDLLFVLVLDWGVPGVAVATVIAELTGAALGLWFCRAAFANLAWREWPRIFERSKLVRMALLNTDILLRSAMLMIIFSSLGFIGARLGDVTLAANQVLIQFMYITAYAMDGFAFAAETLIARAFGRGDRAYVRRAALVTSVWGLLICVFMATAFGFVGGWGIDLMAKNADVQQTARQFLPYMVVAPLLGCAAWMFDGIFIGATRSKDMRNMMALSFLIYWLALAVLLPTLGNHGLWLALLISFIARGVTLGLRYPALEAAAGKA</sequence>
<dbReference type="PANTHER" id="PTHR42893:SF46">
    <property type="entry name" value="PROTEIN DETOXIFICATION 44, CHLOROPLASTIC"/>
    <property type="match status" value="1"/>
</dbReference>
<protein>
    <submittedName>
        <fullName evidence="7">MATE family efflux transporter</fullName>
    </submittedName>
</protein>
<dbReference type="InterPro" id="IPR044644">
    <property type="entry name" value="DinF-like"/>
</dbReference>
<keyword evidence="5 6" id="KW-0472">Membrane</keyword>
<evidence type="ECO:0000256" key="4">
    <source>
        <dbReference type="ARBA" id="ARBA00022989"/>
    </source>
</evidence>
<feature type="transmembrane region" description="Helical" evidence="6">
    <location>
        <begin position="195"/>
        <end position="219"/>
    </location>
</feature>
<evidence type="ECO:0000313" key="8">
    <source>
        <dbReference type="Proteomes" id="UP000436522"/>
    </source>
</evidence>
<feature type="transmembrane region" description="Helical" evidence="6">
    <location>
        <begin position="358"/>
        <end position="379"/>
    </location>
</feature>
<dbReference type="PANTHER" id="PTHR42893">
    <property type="entry name" value="PROTEIN DETOXIFICATION 44, CHLOROPLASTIC-RELATED"/>
    <property type="match status" value="1"/>
</dbReference>
<dbReference type="GO" id="GO:0042910">
    <property type="term" value="F:xenobiotic transmembrane transporter activity"/>
    <property type="evidence" value="ECO:0007669"/>
    <property type="project" value="InterPro"/>
</dbReference>
<dbReference type="GO" id="GO:0015297">
    <property type="term" value="F:antiporter activity"/>
    <property type="evidence" value="ECO:0007669"/>
    <property type="project" value="InterPro"/>
</dbReference>
<feature type="transmembrane region" description="Helical" evidence="6">
    <location>
        <begin position="415"/>
        <end position="434"/>
    </location>
</feature>
<dbReference type="OrthoDB" id="9789527at2"/>
<dbReference type="CDD" id="cd13136">
    <property type="entry name" value="MATE_DinF_like"/>
    <property type="match status" value="1"/>
</dbReference>
<organism evidence="7 8">
    <name type="scientific">Roseobacter cerasinus</name>
    <dbReference type="NCBI Taxonomy" id="2602289"/>
    <lineage>
        <taxon>Bacteria</taxon>
        <taxon>Pseudomonadati</taxon>
        <taxon>Pseudomonadota</taxon>
        <taxon>Alphaproteobacteria</taxon>
        <taxon>Rhodobacterales</taxon>
        <taxon>Roseobacteraceae</taxon>
        <taxon>Roseobacter</taxon>
    </lineage>
</organism>
<evidence type="ECO:0000256" key="2">
    <source>
        <dbReference type="ARBA" id="ARBA00010199"/>
    </source>
</evidence>
<reference evidence="7 8" key="1">
    <citation type="submission" date="2019-12" db="EMBL/GenBank/DDBJ databases">
        <title>Roseobacter cerasinus sp. nov., isolated from seawater around aquaculture.</title>
        <authorList>
            <person name="Muramatsu S."/>
            <person name="Takabe Y."/>
            <person name="Mori K."/>
            <person name="Takaichi S."/>
            <person name="Hanada S."/>
        </authorList>
    </citation>
    <scope>NUCLEOTIDE SEQUENCE [LARGE SCALE GENOMIC DNA]</scope>
    <source>
        <strain evidence="7 8">AI77</strain>
    </source>
</reference>
<proteinExistence type="inferred from homology"/>
<feature type="transmembrane region" description="Helical" evidence="6">
    <location>
        <begin position="47"/>
        <end position="68"/>
    </location>
</feature>
<feature type="transmembrane region" description="Helical" evidence="6">
    <location>
        <begin position="240"/>
        <end position="265"/>
    </location>
</feature>